<accession>A0ABT2KBP3</accession>
<reference evidence="1 2" key="1">
    <citation type="submission" date="2022-04" db="EMBL/GenBank/DDBJ databases">
        <title>Paracoccus sp. YLB-12 draft genome sequence.</title>
        <authorList>
            <person name="Yu L."/>
        </authorList>
    </citation>
    <scope>NUCLEOTIDE SEQUENCE [LARGE SCALE GENOMIC DNA]</scope>
    <source>
        <strain evidence="1 2">YLB-12</strain>
    </source>
</reference>
<proteinExistence type="predicted"/>
<keyword evidence="2" id="KW-1185">Reference proteome</keyword>
<dbReference type="EMBL" id="JANAVZ010000005">
    <property type="protein sequence ID" value="MCT4333404.1"/>
    <property type="molecule type" value="Genomic_DNA"/>
</dbReference>
<dbReference type="RefSeq" id="WP_260277276.1">
    <property type="nucleotide sequence ID" value="NZ_JANAVZ010000005.1"/>
</dbReference>
<evidence type="ECO:0000313" key="1">
    <source>
        <dbReference type="EMBL" id="MCT4333404.1"/>
    </source>
</evidence>
<organism evidence="1 2">
    <name type="scientific">Paracoccus maritimus</name>
    <dbReference type="NCBI Taxonomy" id="2933292"/>
    <lineage>
        <taxon>Bacteria</taxon>
        <taxon>Pseudomonadati</taxon>
        <taxon>Pseudomonadota</taxon>
        <taxon>Alphaproteobacteria</taxon>
        <taxon>Rhodobacterales</taxon>
        <taxon>Paracoccaceae</taxon>
        <taxon>Paracoccus</taxon>
    </lineage>
</organism>
<dbReference type="Proteomes" id="UP001320702">
    <property type="component" value="Unassembled WGS sequence"/>
</dbReference>
<name>A0ABT2KBP3_9RHOB</name>
<comment type="caution">
    <text evidence="1">The sequence shown here is derived from an EMBL/GenBank/DDBJ whole genome shotgun (WGS) entry which is preliminary data.</text>
</comment>
<protein>
    <submittedName>
        <fullName evidence="1">Uncharacterized protein</fullName>
    </submittedName>
</protein>
<sequence>MIGVVVWSSDAREKAVIWCEDQGALAYLQGRDNLICDRRWPEPGDLLELDCELIGDLRHARDVSILSEQVCPHLPGMLRKVHCDKSPARQLRLVASREPDEILESCPAPTLRVGAVR</sequence>
<evidence type="ECO:0000313" key="2">
    <source>
        <dbReference type="Proteomes" id="UP001320702"/>
    </source>
</evidence>
<gene>
    <name evidence="1" type="ORF">MU516_11070</name>
</gene>